<dbReference type="Proteomes" id="UP000624041">
    <property type="component" value="Unassembled WGS sequence"/>
</dbReference>
<evidence type="ECO:0000313" key="2">
    <source>
        <dbReference type="EMBL" id="GGN57096.1"/>
    </source>
</evidence>
<evidence type="ECO:0000259" key="1">
    <source>
        <dbReference type="Pfam" id="PF07552"/>
    </source>
</evidence>
<dbReference type="Pfam" id="PF07552">
    <property type="entry name" value="Coat_X"/>
    <property type="match status" value="2"/>
</dbReference>
<reference evidence="2" key="1">
    <citation type="journal article" date="2014" name="Int. J. Syst. Evol. Microbiol.">
        <title>Complete genome sequence of Corynebacterium casei LMG S-19264T (=DSM 44701T), isolated from a smear-ripened cheese.</title>
        <authorList>
            <consortium name="US DOE Joint Genome Institute (JGI-PGF)"/>
            <person name="Walter F."/>
            <person name="Albersmeier A."/>
            <person name="Kalinowski J."/>
            <person name="Ruckert C."/>
        </authorList>
    </citation>
    <scope>NUCLEOTIDE SEQUENCE</scope>
    <source>
        <strain evidence="2">JCM 17251</strain>
    </source>
</reference>
<dbReference type="AlphaFoldDB" id="A0A917XYJ3"/>
<name>A0A917XYJ3_9BACI</name>
<keyword evidence="2" id="KW-0946">Virion</keyword>
<proteinExistence type="predicted"/>
<protein>
    <submittedName>
        <fullName evidence="2">Spore coat protein X</fullName>
    </submittedName>
</protein>
<keyword evidence="3" id="KW-1185">Reference proteome</keyword>
<feature type="domain" description="Spore coat protein X/V" evidence="1">
    <location>
        <begin position="24"/>
        <end position="79"/>
    </location>
</feature>
<gene>
    <name evidence="2" type="ORF">GCM10007971_17750</name>
</gene>
<feature type="domain" description="Spore coat protein X/V" evidence="1">
    <location>
        <begin position="86"/>
        <end position="143"/>
    </location>
</feature>
<dbReference type="EMBL" id="BMOS01000010">
    <property type="protein sequence ID" value="GGN57096.1"/>
    <property type="molecule type" value="Genomic_DNA"/>
</dbReference>
<dbReference type="RefSeq" id="WP_188856862.1">
    <property type="nucleotide sequence ID" value="NZ_BMOS01000010.1"/>
</dbReference>
<organism evidence="2 3">
    <name type="scientific">Oceanobacillus indicireducens</name>
    <dbReference type="NCBI Taxonomy" id="1004261"/>
    <lineage>
        <taxon>Bacteria</taxon>
        <taxon>Bacillati</taxon>
        <taxon>Bacillota</taxon>
        <taxon>Bacilli</taxon>
        <taxon>Bacillales</taxon>
        <taxon>Bacillaceae</taxon>
        <taxon>Oceanobacillus</taxon>
    </lineage>
</organism>
<sequence length="144" mass="16227">MSKVKEWRALDHCDDKRNRSQAIVEQDANQKNITKQQSEEWIIIKDSEYVEVETTDTQAAASLQIGIEAALAVVLRLAIADGGKVEDILQDFNQITRTRQSNRQKTIVEKSKDVNITTIDTDIAINLQLLIQLLIAVIVSLEIL</sequence>
<dbReference type="GO" id="GO:0031160">
    <property type="term" value="C:spore wall"/>
    <property type="evidence" value="ECO:0007669"/>
    <property type="project" value="InterPro"/>
</dbReference>
<reference evidence="2" key="2">
    <citation type="submission" date="2020-09" db="EMBL/GenBank/DDBJ databases">
        <authorList>
            <person name="Sun Q."/>
            <person name="Ohkuma M."/>
        </authorList>
    </citation>
    <scope>NUCLEOTIDE SEQUENCE</scope>
    <source>
        <strain evidence="2">JCM 17251</strain>
    </source>
</reference>
<dbReference type="InterPro" id="IPR011428">
    <property type="entry name" value="Spore_coat_X/V"/>
</dbReference>
<keyword evidence="2" id="KW-0167">Capsid protein</keyword>
<accession>A0A917XYJ3</accession>
<dbReference type="GO" id="GO:0030435">
    <property type="term" value="P:sporulation resulting in formation of a cellular spore"/>
    <property type="evidence" value="ECO:0007669"/>
    <property type="project" value="InterPro"/>
</dbReference>
<evidence type="ECO:0000313" key="3">
    <source>
        <dbReference type="Proteomes" id="UP000624041"/>
    </source>
</evidence>
<comment type="caution">
    <text evidence="2">The sequence shown here is derived from an EMBL/GenBank/DDBJ whole genome shotgun (WGS) entry which is preliminary data.</text>
</comment>